<protein>
    <submittedName>
        <fullName evidence="2">Uncharacterized protein</fullName>
    </submittedName>
</protein>
<dbReference type="Proteomes" id="UP000761534">
    <property type="component" value="Unassembled WGS sequence"/>
</dbReference>
<dbReference type="EMBL" id="SWFS01000050">
    <property type="protein sequence ID" value="KAA8917297.1"/>
    <property type="molecule type" value="Genomic_DNA"/>
</dbReference>
<evidence type="ECO:0000313" key="2">
    <source>
        <dbReference type="EMBL" id="KAA8917297.1"/>
    </source>
</evidence>
<name>A0A642VD38_9ASCO</name>
<comment type="caution">
    <text evidence="2">The sequence shown here is derived from an EMBL/GenBank/DDBJ whole genome shotgun (WGS) entry which is preliminary data.</text>
</comment>
<sequence>MSLGRAWPRSSPECENKGEAGDCTMFRDGMEKTRAFEACMVTSVRSVKTAPGRIFQHGCENRLLCSFSNRATNGRGNGETLLHLVPRLAFIAGHPTRPRESSQHPHLQQTYSQQQSSTVGQTPVQVENGRSRIEQLPIVLAPPTVKLNRACSFPPD</sequence>
<dbReference type="AlphaFoldDB" id="A0A642VD38"/>
<reference evidence="2" key="1">
    <citation type="journal article" date="2019" name="G3 (Bethesda)">
        <title>Genome Assemblies of Two Rare Opportunistic Yeast Pathogens: Diutina rugosa (syn. Candida rugosa) and Trichomonascus ciferrii (syn. Candida ciferrii).</title>
        <authorList>
            <person name="Mixao V."/>
            <person name="Saus E."/>
            <person name="Hansen A.P."/>
            <person name="Lass-Florl C."/>
            <person name="Gabaldon T."/>
        </authorList>
    </citation>
    <scope>NUCLEOTIDE SEQUENCE</scope>
    <source>
        <strain evidence="2">CBS 4856</strain>
    </source>
</reference>
<feature type="compositionally biased region" description="Low complexity" evidence="1">
    <location>
        <begin position="108"/>
        <end position="125"/>
    </location>
</feature>
<feature type="region of interest" description="Disordered" evidence="1">
    <location>
        <begin position="1"/>
        <end position="20"/>
    </location>
</feature>
<organism evidence="2 3">
    <name type="scientific">Trichomonascus ciferrii</name>
    <dbReference type="NCBI Taxonomy" id="44093"/>
    <lineage>
        <taxon>Eukaryota</taxon>
        <taxon>Fungi</taxon>
        <taxon>Dikarya</taxon>
        <taxon>Ascomycota</taxon>
        <taxon>Saccharomycotina</taxon>
        <taxon>Dipodascomycetes</taxon>
        <taxon>Dipodascales</taxon>
        <taxon>Trichomonascaceae</taxon>
        <taxon>Trichomonascus</taxon>
        <taxon>Trichomonascus ciferrii complex</taxon>
    </lineage>
</organism>
<accession>A0A642VD38</accession>
<gene>
    <name evidence="2" type="ORF">TRICI_000583</name>
</gene>
<keyword evidence="3" id="KW-1185">Reference proteome</keyword>
<dbReference type="VEuPathDB" id="FungiDB:TRICI_000583"/>
<evidence type="ECO:0000313" key="3">
    <source>
        <dbReference type="Proteomes" id="UP000761534"/>
    </source>
</evidence>
<proteinExistence type="predicted"/>
<evidence type="ECO:0000256" key="1">
    <source>
        <dbReference type="SAM" id="MobiDB-lite"/>
    </source>
</evidence>
<feature type="region of interest" description="Disordered" evidence="1">
    <location>
        <begin position="95"/>
        <end position="125"/>
    </location>
</feature>